<dbReference type="CDD" id="cd05233">
    <property type="entry name" value="SDR_c"/>
    <property type="match status" value="1"/>
</dbReference>
<dbReference type="InterPro" id="IPR002347">
    <property type="entry name" value="SDR_fam"/>
</dbReference>
<dbReference type="PRINTS" id="PR00081">
    <property type="entry name" value="GDHRDH"/>
</dbReference>
<proteinExistence type="inferred from homology"/>
<keyword evidence="2" id="KW-0560">Oxidoreductase</keyword>
<comment type="caution">
    <text evidence="3">The sequence shown here is derived from an EMBL/GenBank/DDBJ whole genome shotgun (WGS) entry which is preliminary data.</text>
</comment>
<evidence type="ECO:0000313" key="3">
    <source>
        <dbReference type="EMBL" id="GHE98760.1"/>
    </source>
</evidence>
<comment type="similarity">
    <text evidence="1">Belongs to the short-chain dehydrogenases/reductases (SDR) family.</text>
</comment>
<evidence type="ECO:0000256" key="1">
    <source>
        <dbReference type="ARBA" id="ARBA00006484"/>
    </source>
</evidence>
<dbReference type="PANTHER" id="PTHR42760:SF133">
    <property type="entry name" value="3-OXOACYL-[ACYL-CARRIER-PROTEIN] REDUCTASE"/>
    <property type="match status" value="1"/>
</dbReference>
<evidence type="ECO:0000256" key="2">
    <source>
        <dbReference type="ARBA" id="ARBA00023002"/>
    </source>
</evidence>
<dbReference type="Gene3D" id="3.40.50.720">
    <property type="entry name" value="NAD(P)-binding Rossmann-like Domain"/>
    <property type="match status" value="1"/>
</dbReference>
<organism evidence="3 4">
    <name type="scientific">Amycolatopsis deserti</name>
    <dbReference type="NCBI Taxonomy" id="185696"/>
    <lineage>
        <taxon>Bacteria</taxon>
        <taxon>Bacillati</taxon>
        <taxon>Actinomycetota</taxon>
        <taxon>Actinomycetes</taxon>
        <taxon>Pseudonocardiales</taxon>
        <taxon>Pseudonocardiaceae</taxon>
        <taxon>Amycolatopsis</taxon>
    </lineage>
</organism>
<dbReference type="Pfam" id="PF13561">
    <property type="entry name" value="adh_short_C2"/>
    <property type="match status" value="1"/>
</dbReference>
<evidence type="ECO:0000313" key="4">
    <source>
        <dbReference type="Proteomes" id="UP000605897"/>
    </source>
</evidence>
<dbReference type="RefSeq" id="WP_191245545.1">
    <property type="nucleotide sequence ID" value="NZ_BNAU01000003.1"/>
</dbReference>
<dbReference type="PANTHER" id="PTHR42760">
    <property type="entry name" value="SHORT-CHAIN DEHYDROGENASES/REDUCTASES FAMILY MEMBER"/>
    <property type="match status" value="1"/>
</dbReference>
<dbReference type="Proteomes" id="UP000605897">
    <property type="component" value="Unassembled WGS sequence"/>
</dbReference>
<sequence length="277" mass="29448">MDDLVSPAGRRGGDMPPARGLAVVTGGGAGIGRAITLRFARAGYRCLIAGLVDDELKATADLAAQDGAAIRTVECDLAEEAGREALRRAAENTGPDLRVLVNCAAQCTGLSLFDQSREDWRKELDVNVLAVALLSGWAIDRMRESGGGSVVNIGSVYGRLALNPRFYEGVYPQETGKGPVRALAYHASKGALAALTRDLAAAAGRWNVRVNSVSPGMINTPERHFDGERYTGFAENTPLRRMGTPEEVAGVVEFLASERASFVTGADWVVDGGWSIW</sequence>
<dbReference type="InterPro" id="IPR036291">
    <property type="entry name" value="NAD(P)-bd_dom_sf"/>
</dbReference>
<dbReference type="EMBL" id="BNAU01000003">
    <property type="protein sequence ID" value="GHE98760.1"/>
    <property type="molecule type" value="Genomic_DNA"/>
</dbReference>
<dbReference type="SUPFAM" id="SSF51735">
    <property type="entry name" value="NAD(P)-binding Rossmann-fold domains"/>
    <property type="match status" value="1"/>
</dbReference>
<name>A0ABQ3J2G9_9PSEU</name>
<protein>
    <submittedName>
        <fullName evidence="3">Short-chain dehydrogenase</fullName>
    </submittedName>
</protein>
<gene>
    <name evidence="3" type="ORF">GCM10017786_34620</name>
</gene>
<keyword evidence="4" id="KW-1185">Reference proteome</keyword>
<reference evidence="4" key="1">
    <citation type="journal article" date="2019" name="Int. J. Syst. Evol. Microbiol.">
        <title>The Global Catalogue of Microorganisms (GCM) 10K type strain sequencing project: providing services to taxonomists for standard genome sequencing and annotation.</title>
        <authorList>
            <consortium name="The Broad Institute Genomics Platform"/>
            <consortium name="The Broad Institute Genome Sequencing Center for Infectious Disease"/>
            <person name="Wu L."/>
            <person name="Ma J."/>
        </authorList>
    </citation>
    <scope>NUCLEOTIDE SEQUENCE [LARGE SCALE GENOMIC DNA]</scope>
    <source>
        <strain evidence="4">CGMCC 4.7677</strain>
    </source>
</reference>
<accession>A0ABQ3J2G9</accession>